<protein>
    <submittedName>
        <fullName evidence="2">Uncharacterized protein</fullName>
    </submittedName>
</protein>
<dbReference type="EMBL" id="JADJNC010000003">
    <property type="protein sequence ID" value="MBK7421739.1"/>
    <property type="molecule type" value="Genomic_DNA"/>
</dbReference>
<reference evidence="2" key="1">
    <citation type="submission" date="2020-10" db="EMBL/GenBank/DDBJ databases">
        <title>Connecting structure to function with the recovery of over 1000 high-quality activated sludge metagenome-assembled genomes encoding full-length rRNA genes using long-read sequencing.</title>
        <authorList>
            <person name="Singleton C.M."/>
            <person name="Petriglieri F."/>
            <person name="Kristensen J.M."/>
            <person name="Kirkegaard R.H."/>
            <person name="Michaelsen T.Y."/>
            <person name="Andersen M.H."/>
            <person name="Karst S.M."/>
            <person name="Dueholm M.S."/>
            <person name="Nielsen P.H."/>
            <person name="Albertsen M."/>
        </authorList>
    </citation>
    <scope>NUCLEOTIDE SEQUENCE</scope>
    <source>
        <strain evidence="2">EsbW_18-Q3-R4-48_MAXAC.044</strain>
    </source>
</reference>
<proteinExistence type="predicted"/>
<evidence type="ECO:0000313" key="2">
    <source>
        <dbReference type="EMBL" id="MBK7421739.1"/>
    </source>
</evidence>
<dbReference type="AlphaFoldDB" id="A0A9D7FCD2"/>
<name>A0A9D7FCD2_9RHOO</name>
<evidence type="ECO:0000256" key="1">
    <source>
        <dbReference type="SAM" id="SignalP"/>
    </source>
</evidence>
<comment type="caution">
    <text evidence="2">The sequence shown here is derived from an EMBL/GenBank/DDBJ whole genome shotgun (WGS) entry which is preliminary data.</text>
</comment>
<sequence length="144" mass="16270">MRILFIDLVCISASPAYAAEEDEPPQWSFVPGRYQLIGRHPDSLLVYSGTARIDRVGGQLRLTRVIAGRRSQIYGVIRRADPGEAYVLDFKWGKQIPLEMVCVIGSDLDNYPRLTCHWGRAGNPHRQPGMEAYFAQEPWDPVSP</sequence>
<organism evidence="2 3">
    <name type="scientific">Candidatus Propionivibrio dominans</name>
    <dbReference type="NCBI Taxonomy" id="2954373"/>
    <lineage>
        <taxon>Bacteria</taxon>
        <taxon>Pseudomonadati</taxon>
        <taxon>Pseudomonadota</taxon>
        <taxon>Betaproteobacteria</taxon>
        <taxon>Rhodocyclales</taxon>
        <taxon>Rhodocyclaceae</taxon>
        <taxon>Propionivibrio</taxon>
    </lineage>
</organism>
<keyword evidence="1" id="KW-0732">Signal</keyword>
<evidence type="ECO:0000313" key="3">
    <source>
        <dbReference type="Proteomes" id="UP000886602"/>
    </source>
</evidence>
<dbReference type="Proteomes" id="UP000886602">
    <property type="component" value="Unassembled WGS sequence"/>
</dbReference>
<feature type="chain" id="PRO_5038692607" evidence="1">
    <location>
        <begin position="19"/>
        <end position="144"/>
    </location>
</feature>
<accession>A0A9D7FCD2</accession>
<gene>
    <name evidence="2" type="ORF">IPJ48_00810</name>
</gene>
<feature type="signal peptide" evidence="1">
    <location>
        <begin position="1"/>
        <end position="18"/>
    </location>
</feature>